<dbReference type="Gene3D" id="3.30.750.24">
    <property type="entry name" value="STAS domain"/>
    <property type="match status" value="1"/>
</dbReference>
<dbReference type="InterPro" id="IPR011547">
    <property type="entry name" value="SLC26A/SulP_dom"/>
</dbReference>
<keyword evidence="4 5" id="KW-0472">Membrane</keyword>
<feature type="transmembrane region" description="Helical" evidence="5">
    <location>
        <begin position="342"/>
        <end position="364"/>
    </location>
</feature>
<sequence>MSNNLPSIKIERPLYEYQKLREDLNYEKTKKPYKFCKNVTCKKIITSTIPAIGWIPKYEKTFVLGDLAAGFTIAVMHIPQGMAYALLANLPPVNGIYMAIFPVLMYFFLGTSKHASIGTFSIAAVMTGKAVLEYSDSETSPSQVAAILTLAVATIQLIMCFLRLGIVSTLLSDVLVNAFTAATACQIVVTQVKDLIGLTIPKVSGNFLAIRTLMKIFENIGDFNVAATLISVISIAILVVSNEYLKPIIAKRTTIPIPSELFVVVLGVLTSQYIDLPNKYHIKTVGHIPSGLPEPSLPPISLFPSVALDGLSLAIVCYVTSMSIELILAHKANYEIDPNQELMAMGVSNVVGSLFSCMPISASLSRSTVQLVVGGKTQIVSIFSASILIVTLLSIGPFFEPLPRSVLASIIVVALKGMLMQMKQIITFWKLSKVDSTVWIGTFLTVVFVGSEIGLLVGISLSLCSVFILSLKPDTSLLGNVPNTDLYLDIDRFKKAKEINGIKIFHYCGGINFATKNMFRDELYKMIDLNAQKELLLRAKLKKLQEQFEKNKDGKLTEKMNRNESKINKCIKYLIVDFSSVTYLDPSGAEMLRSEFNNFKKLDISFYIAGCSDRVYNTFERCGLISKDENYLRIFSSIHDAVQCALFNLGAEENQAEKSNKIEEMELAELV</sequence>
<dbReference type="InterPro" id="IPR002645">
    <property type="entry name" value="STAS_dom"/>
</dbReference>
<feature type="transmembrane region" description="Helical" evidence="5">
    <location>
        <begin position="223"/>
        <end position="245"/>
    </location>
</feature>
<dbReference type="GO" id="GO:0016020">
    <property type="term" value="C:membrane"/>
    <property type="evidence" value="ECO:0007669"/>
    <property type="project" value="UniProtKB-SubCell"/>
</dbReference>
<proteinExistence type="predicted"/>
<dbReference type="PANTHER" id="PTHR11814">
    <property type="entry name" value="SULFATE TRANSPORTER"/>
    <property type="match status" value="1"/>
</dbReference>
<dbReference type="InterPro" id="IPR036513">
    <property type="entry name" value="STAS_dom_sf"/>
</dbReference>
<evidence type="ECO:0000256" key="4">
    <source>
        <dbReference type="ARBA" id="ARBA00023136"/>
    </source>
</evidence>
<protein>
    <recommendedName>
        <fullName evidence="6">STAS domain-containing protein</fullName>
    </recommendedName>
</protein>
<dbReference type="AlphaFoldDB" id="A0A9N9XIH9"/>
<evidence type="ECO:0000256" key="2">
    <source>
        <dbReference type="ARBA" id="ARBA00022692"/>
    </source>
</evidence>
<keyword evidence="8" id="KW-1185">Reference proteome</keyword>
<evidence type="ECO:0000313" key="7">
    <source>
        <dbReference type="EMBL" id="CAG9853610.1"/>
    </source>
</evidence>
<dbReference type="PROSITE" id="PS50801">
    <property type="entry name" value="STAS"/>
    <property type="match status" value="1"/>
</dbReference>
<dbReference type="InterPro" id="IPR001902">
    <property type="entry name" value="SLC26A/SulP_fam"/>
</dbReference>
<dbReference type="Pfam" id="PF01740">
    <property type="entry name" value="STAS"/>
    <property type="match status" value="1"/>
</dbReference>
<dbReference type="Pfam" id="PF00916">
    <property type="entry name" value="Sulfate_transp"/>
    <property type="match status" value="1"/>
</dbReference>
<feature type="domain" description="STAS" evidence="6">
    <location>
        <begin position="492"/>
        <end position="645"/>
    </location>
</feature>
<name>A0A9N9XIH9_PHYSR</name>
<keyword evidence="3 5" id="KW-1133">Transmembrane helix</keyword>
<feature type="transmembrane region" description="Helical" evidence="5">
    <location>
        <begin position="438"/>
        <end position="469"/>
    </location>
</feature>
<evidence type="ECO:0000256" key="5">
    <source>
        <dbReference type="SAM" id="Phobius"/>
    </source>
</evidence>
<dbReference type="SUPFAM" id="SSF52091">
    <property type="entry name" value="SpoIIaa-like"/>
    <property type="match status" value="1"/>
</dbReference>
<feature type="transmembrane region" description="Helical" evidence="5">
    <location>
        <begin position="379"/>
        <end position="399"/>
    </location>
</feature>
<accession>A0A9N9XIH9</accession>
<organism evidence="7 8">
    <name type="scientific">Phyllotreta striolata</name>
    <name type="common">Striped flea beetle</name>
    <name type="synonym">Crioceris striolata</name>
    <dbReference type="NCBI Taxonomy" id="444603"/>
    <lineage>
        <taxon>Eukaryota</taxon>
        <taxon>Metazoa</taxon>
        <taxon>Ecdysozoa</taxon>
        <taxon>Arthropoda</taxon>
        <taxon>Hexapoda</taxon>
        <taxon>Insecta</taxon>
        <taxon>Pterygota</taxon>
        <taxon>Neoptera</taxon>
        <taxon>Endopterygota</taxon>
        <taxon>Coleoptera</taxon>
        <taxon>Polyphaga</taxon>
        <taxon>Cucujiformia</taxon>
        <taxon>Chrysomeloidea</taxon>
        <taxon>Chrysomelidae</taxon>
        <taxon>Galerucinae</taxon>
        <taxon>Alticini</taxon>
        <taxon>Phyllotreta</taxon>
    </lineage>
</organism>
<dbReference type="Proteomes" id="UP001153712">
    <property type="component" value="Chromosome 1"/>
</dbReference>
<comment type="subcellular location">
    <subcellularLocation>
        <location evidence="1">Membrane</location>
        <topology evidence="1">Multi-pass membrane protein</topology>
    </subcellularLocation>
</comment>
<feature type="transmembrane region" description="Helical" evidence="5">
    <location>
        <begin position="406"/>
        <end position="426"/>
    </location>
</feature>
<dbReference type="NCBIfam" id="TIGR00815">
    <property type="entry name" value="sulP"/>
    <property type="match status" value="1"/>
</dbReference>
<evidence type="ECO:0000313" key="8">
    <source>
        <dbReference type="Proteomes" id="UP001153712"/>
    </source>
</evidence>
<feature type="transmembrane region" description="Helical" evidence="5">
    <location>
        <begin position="311"/>
        <end position="330"/>
    </location>
</feature>
<dbReference type="EMBL" id="OU900094">
    <property type="protein sequence ID" value="CAG9853610.1"/>
    <property type="molecule type" value="Genomic_DNA"/>
</dbReference>
<reference evidence="7" key="1">
    <citation type="submission" date="2022-01" db="EMBL/GenBank/DDBJ databases">
        <authorList>
            <person name="King R."/>
        </authorList>
    </citation>
    <scope>NUCLEOTIDE SEQUENCE</scope>
</reference>
<evidence type="ECO:0000256" key="1">
    <source>
        <dbReference type="ARBA" id="ARBA00004141"/>
    </source>
</evidence>
<evidence type="ECO:0000259" key="6">
    <source>
        <dbReference type="PROSITE" id="PS50801"/>
    </source>
</evidence>
<feature type="transmembrane region" description="Helical" evidence="5">
    <location>
        <begin position="257"/>
        <end position="274"/>
    </location>
</feature>
<keyword evidence="2 5" id="KW-0812">Transmembrane</keyword>
<feature type="transmembrane region" description="Helical" evidence="5">
    <location>
        <begin position="86"/>
        <end position="109"/>
    </location>
</feature>
<dbReference type="CDD" id="cd07042">
    <property type="entry name" value="STAS_SulP_like_sulfate_transporter"/>
    <property type="match status" value="1"/>
</dbReference>
<dbReference type="GO" id="GO:0055085">
    <property type="term" value="P:transmembrane transport"/>
    <property type="evidence" value="ECO:0007669"/>
    <property type="project" value="InterPro"/>
</dbReference>
<evidence type="ECO:0000256" key="3">
    <source>
        <dbReference type="ARBA" id="ARBA00022989"/>
    </source>
</evidence>
<feature type="transmembrane region" description="Helical" evidence="5">
    <location>
        <begin position="144"/>
        <end position="166"/>
    </location>
</feature>
<dbReference type="OrthoDB" id="288203at2759"/>
<gene>
    <name evidence="7" type="ORF">PHYEVI_LOCUS83</name>
</gene>